<dbReference type="Proteomes" id="UP000274695">
    <property type="component" value="Unassembled WGS sequence"/>
</dbReference>
<evidence type="ECO:0000313" key="1">
    <source>
        <dbReference type="EMBL" id="RNL65867.1"/>
    </source>
</evidence>
<accession>A0ABX9W430</accession>
<gene>
    <name evidence="1" type="ORF">D0911_05725</name>
</gene>
<proteinExistence type="predicted"/>
<keyword evidence="2" id="KW-1185">Reference proteome</keyword>
<reference evidence="1 2" key="1">
    <citation type="submission" date="2018-10" db="EMBL/GenBank/DDBJ databases">
        <title>Draft genome sequence of Zhongshania sp. DSW25-10.</title>
        <authorList>
            <person name="Oh J."/>
        </authorList>
    </citation>
    <scope>NUCLEOTIDE SEQUENCE [LARGE SCALE GENOMIC DNA]</scope>
    <source>
        <strain evidence="1 2">DSW25-10</strain>
    </source>
</reference>
<comment type="caution">
    <text evidence="1">The sequence shown here is derived from an EMBL/GenBank/DDBJ whole genome shotgun (WGS) entry which is preliminary data.</text>
</comment>
<organism evidence="1 2">
    <name type="scientific">Zhongshania marina</name>
    <dbReference type="NCBI Taxonomy" id="2304603"/>
    <lineage>
        <taxon>Bacteria</taxon>
        <taxon>Pseudomonadati</taxon>
        <taxon>Pseudomonadota</taxon>
        <taxon>Gammaproteobacteria</taxon>
        <taxon>Cellvibrionales</taxon>
        <taxon>Spongiibacteraceae</taxon>
        <taxon>Zhongshania</taxon>
    </lineage>
</organism>
<sequence length="180" mass="20376">MLLRIIEHRQSVSLKVARRLAYRLGVSLYALLSGEAANSSLLLNPEWVQEFPPGFAPIEHKKPRDHAKIVKALRGIIEGSLAPPSKKQVALQLGVSIGYLEYRFLALMASTVKNHNDLAESERLNRKLQARRAALEYFIALKYEQAAKSRKQAYKVLRQDTGLPKFMLKEAIQDAYMAVF</sequence>
<evidence type="ECO:0000313" key="2">
    <source>
        <dbReference type="Proteomes" id="UP000274695"/>
    </source>
</evidence>
<dbReference type="EMBL" id="RHGB01000005">
    <property type="protein sequence ID" value="RNL65867.1"/>
    <property type="molecule type" value="Genomic_DNA"/>
</dbReference>
<name>A0ABX9W430_9GAMM</name>
<protein>
    <submittedName>
        <fullName evidence="1">Uncharacterized protein</fullName>
    </submittedName>
</protein>